<protein>
    <submittedName>
        <fullName evidence="2">Uncharacterized protein</fullName>
    </submittedName>
</protein>
<comment type="caution">
    <text evidence="2">The sequence shown here is derived from an EMBL/GenBank/DDBJ whole genome shotgun (WGS) entry which is preliminary data.</text>
</comment>
<feature type="compositionally biased region" description="Pro residues" evidence="1">
    <location>
        <begin position="44"/>
        <end position="53"/>
    </location>
</feature>
<feature type="region of interest" description="Disordered" evidence="1">
    <location>
        <begin position="1"/>
        <end position="79"/>
    </location>
</feature>
<feature type="compositionally biased region" description="Low complexity" evidence="1">
    <location>
        <begin position="92"/>
        <end position="103"/>
    </location>
</feature>
<accession>A0AAN9MLH0</accession>
<evidence type="ECO:0000256" key="1">
    <source>
        <dbReference type="SAM" id="MobiDB-lite"/>
    </source>
</evidence>
<proteinExistence type="predicted"/>
<feature type="region of interest" description="Disordered" evidence="1">
    <location>
        <begin position="126"/>
        <end position="145"/>
    </location>
</feature>
<feature type="compositionally biased region" description="Basic residues" evidence="1">
    <location>
        <begin position="133"/>
        <end position="145"/>
    </location>
</feature>
<dbReference type="EMBL" id="JAYMYR010000006">
    <property type="protein sequence ID" value="KAK7356637.1"/>
    <property type="molecule type" value="Genomic_DNA"/>
</dbReference>
<dbReference type="Proteomes" id="UP001374584">
    <property type="component" value="Unassembled WGS sequence"/>
</dbReference>
<evidence type="ECO:0000313" key="3">
    <source>
        <dbReference type="Proteomes" id="UP001374584"/>
    </source>
</evidence>
<evidence type="ECO:0000313" key="2">
    <source>
        <dbReference type="EMBL" id="KAK7356637.1"/>
    </source>
</evidence>
<dbReference type="AlphaFoldDB" id="A0AAN9MLH0"/>
<gene>
    <name evidence="2" type="ORF">VNO80_15912</name>
</gene>
<organism evidence="2 3">
    <name type="scientific">Phaseolus coccineus</name>
    <name type="common">Scarlet runner bean</name>
    <name type="synonym">Phaseolus multiflorus</name>
    <dbReference type="NCBI Taxonomy" id="3886"/>
    <lineage>
        <taxon>Eukaryota</taxon>
        <taxon>Viridiplantae</taxon>
        <taxon>Streptophyta</taxon>
        <taxon>Embryophyta</taxon>
        <taxon>Tracheophyta</taxon>
        <taxon>Spermatophyta</taxon>
        <taxon>Magnoliopsida</taxon>
        <taxon>eudicotyledons</taxon>
        <taxon>Gunneridae</taxon>
        <taxon>Pentapetalae</taxon>
        <taxon>rosids</taxon>
        <taxon>fabids</taxon>
        <taxon>Fabales</taxon>
        <taxon>Fabaceae</taxon>
        <taxon>Papilionoideae</taxon>
        <taxon>50 kb inversion clade</taxon>
        <taxon>NPAAA clade</taxon>
        <taxon>indigoferoid/millettioid clade</taxon>
        <taxon>Phaseoleae</taxon>
        <taxon>Phaseolus</taxon>
    </lineage>
</organism>
<keyword evidence="3" id="KW-1185">Reference proteome</keyword>
<sequence length="145" mass="15261">MSLPNTRVVAPPLPSARTKSIPPPHCPGSHHRRTSRSSWSNPPRQSPSSPPSSLPASPSVVPAPPSAAGSTSPFTCTTPLYNVHQLSPALTALPPSSASAAPSPISPPRPFDTLVALPPSPTSFSSHFLNLPHPHHSHRTRRRAL</sequence>
<feature type="compositionally biased region" description="Low complexity" evidence="1">
    <location>
        <begin position="54"/>
        <end position="73"/>
    </location>
</feature>
<reference evidence="2 3" key="1">
    <citation type="submission" date="2024-01" db="EMBL/GenBank/DDBJ databases">
        <title>The genomes of 5 underutilized Papilionoideae crops provide insights into root nodulation and disease resistanc.</title>
        <authorList>
            <person name="Jiang F."/>
        </authorList>
    </citation>
    <scope>NUCLEOTIDE SEQUENCE [LARGE SCALE GENOMIC DNA]</scope>
    <source>
        <strain evidence="2">JINMINGXINNONG_FW02</strain>
        <tissue evidence="2">Leaves</tissue>
    </source>
</reference>
<feature type="region of interest" description="Disordered" evidence="1">
    <location>
        <begin position="92"/>
        <end position="114"/>
    </location>
</feature>
<name>A0AAN9MLH0_PHACN</name>